<name>A0A0W0SF62_9GAMM</name>
<dbReference type="Proteomes" id="UP000054742">
    <property type="component" value="Unassembled WGS sequence"/>
</dbReference>
<feature type="non-terminal residue" evidence="1">
    <location>
        <position position="1"/>
    </location>
</feature>
<dbReference type="RefSeq" id="WP_162262404.1">
    <property type="nucleotide sequence ID" value="NZ_LNXV01000026.1"/>
</dbReference>
<sequence length="330" mass="37198">KKLNYTSGEPIPLDPTIIKNSTALYGFIDPQFIKDAPNFDINYDWTPFKKELATKLVKESNSPLQQFVSKAAVSYKRNVDKELIDYIMGVSDTISEVVANATPQEKELLAFLKQQVSTLLPETLHQKVNVRYGATKEAGLSPVEYTLAIPYGGNDNPNEGSRFGNELEAINYTIQMMLIKGISEELFKQRIAEWQAVARQELFQNPMFKNIDDTSVAKGFALLEENSGIAKEQRLTLSKVNIDDPVQMAALYKRHQYNRTLAFSLLQERSLKQIHHDGAIIHSDSFNHIDIYRSSQGVSGTPGNHTTFHQRLHFDVKSSLGSDGYIIEVL</sequence>
<organism evidence="1 2">
    <name type="scientific">Legionella brunensis</name>
    <dbReference type="NCBI Taxonomy" id="29422"/>
    <lineage>
        <taxon>Bacteria</taxon>
        <taxon>Pseudomonadati</taxon>
        <taxon>Pseudomonadota</taxon>
        <taxon>Gammaproteobacteria</taxon>
        <taxon>Legionellales</taxon>
        <taxon>Legionellaceae</taxon>
        <taxon>Legionella</taxon>
    </lineage>
</organism>
<evidence type="ECO:0000313" key="1">
    <source>
        <dbReference type="EMBL" id="KTC81757.1"/>
    </source>
</evidence>
<feature type="non-terminal residue" evidence="1">
    <location>
        <position position="330"/>
    </location>
</feature>
<gene>
    <name evidence="1" type="ORF">Lbru_1755</name>
</gene>
<dbReference type="STRING" id="29422.Lbru_1755"/>
<reference evidence="1 2" key="1">
    <citation type="submission" date="2015-11" db="EMBL/GenBank/DDBJ databases">
        <title>Genomic analysis of 38 Legionella species identifies large and diverse effector repertoires.</title>
        <authorList>
            <person name="Burstein D."/>
            <person name="Amaro F."/>
            <person name="Zusman T."/>
            <person name="Lifshitz Z."/>
            <person name="Cohen O."/>
            <person name="Gilbert J.A."/>
            <person name="Pupko T."/>
            <person name="Shuman H.A."/>
            <person name="Segal G."/>
        </authorList>
    </citation>
    <scope>NUCLEOTIDE SEQUENCE [LARGE SCALE GENOMIC DNA]</scope>
    <source>
        <strain evidence="1 2">ATCC 43878</strain>
    </source>
</reference>
<accession>A0A0W0SF62</accession>
<proteinExistence type="predicted"/>
<keyword evidence="2" id="KW-1185">Reference proteome</keyword>
<dbReference type="EMBL" id="LNXV01000026">
    <property type="protein sequence ID" value="KTC81757.1"/>
    <property type="molecule type" value="Genomic_DNA"/>
</dbReference>
<dbReference type="AlphaFoldDB" id="A0A0W0SF62"/>
<evidence type="ECO:0000313" key="2">
    <source>
        <dbReference type="Proteomes" id="UP000054742"/>
    </source>
</evidence>
<comment type="caution">
    <text evidence="1">The sequence shown here is derived from an EMBL/GenBank/DDBJ whole genome shotgun (WGS) entry which is preliminary data.</text>
</comment>
<protein>
    <submittedName>
        <fullName evidence="1">Uncharacterized protein</fullName>
    </submittedName>
</protein>